<keyword evidence="3" id="KW-0804">Transcription</keyword>
<dbReference type="SUPFAM" id="SSF48008">
    <property type="entry name" value="GntR ligand-binding domain-like"/>
    <property type="match status" value="1"/>
</dbReference>
<name>A0ABT1ATF5_9RALS</name>
<dbReference type="Gene3D" id="1.10.10.10">
    <property type="entry name" value="Winged helix-like DNA-binding domain superfamily/Winged helix DNA-binding domain"/>
    <property type="match status" value="1"/>
</dbReference>
<gene>
    <name evidence="5" type="ORF">NG900_26365</name>
</gene>
<dbReference type="InterPro" id="IPR011711">
    <property type="entry name" value="GntR_C"/>
</dbReference>
<evidence type="ECO:0000256" key="1">
    <source>
        <dbReference type="ARBA" id="ARBA00023015"/>
    </source>
</evidence>
<reference evidence="5" key="1">
    <citation type="submission" date="2022-06" db="EMBL/GenBank/DDBJ databases">
        <authorList>
            <person name="Lu C.-H."/>
        </authorList>
    </citation>
    <scope>NUCLEOTIDE SEQUENCE</scope>
    <source>
        <strain evidence="5">21MJYT02-11</strain>
    </source>
</reference>
<evidence type="ECO:0000313" key="5">
    <source>
        <dbReference type="EMBL" id="MCO5401740.1"/>
    </source>
</evidence>
<reference evidence="5" key="2">
    <citation type="journal article" date="2023" name="Front. Microbiol.">
        <title>Ralstonia chuxiongensis sp. nov., Ralstonia mojiangensis sp. nov., and Ralstonia soli sp. nov., isolated from tobacco fields, are three novel species in the family Burkholderiaceae.</title>
        <authorList>
            <person name="Lu C.H."/>
            <person name="Zhang Y.Y."/>
            <person name="Jiang N."/>
            <person name="Chen W."/>
            <person name="Shao X."/>
            <person name="Zhao Z.M."/>
            <person name="Lu W.L."/>
            <person name="Hu X."/>
            <person name="Xi Y.X."/>
            <person name="Zou S.Y."/>
            <person name="Wei Q.J."/>
            <person name="Lin Z.L."/>
            <person name="Gong L."/>
            <person name="Gai X.T."/>
            <person name="Zhang L.Q."/>
            <person name="Li J.Y."/>
            <person name="Jin Y."/>
            <person name="Xia Z.Y."/>
        </authorList>
    </citation>
    <scope>NUCLEOTIDE SEQUENCE</scope>
    <source>
        <strain evidence="5">21MJYT02-11</strain>
    </source>
</reference>
<evidence type="ECO:0000256" key="3">
    <source>
        <dbReference type="ARBA" id="ARBA00023163"/>
    </source>
</evidence>
<dbReference type="Proteomes" id="UP001162811">
    <property type="component" value="Unassembled WGS sequence"/>
</dbReference>
<dbReference type="InterPro" id="IPR036388">
    <property type="entry name" value="WH-like_DNA-bd_sf"/>
</dbReference>
<dbReference type="PROSITE" id="PS50949">
    <property type="entry name" value="HTH_GNTR"/>
    <property type="match status" value="1"/>
</dbReference>
<dbReference type="Pfam" id="PF07729">
    <property type="entry name" value="FCD"/>
    <property type="match status" value="1"/>
</dbReference>
<keyword evidence="6" id="KW-1185">Reference proteome</keyword>
<dbReference type="InterPro" id="IPR036390">
    <property type="entry name" value="WH_DNA-bd_sf"/>
</dbReference>
<accession>A0ABT1ATF5</accession>
<dbReference type="EMBL" id="JAMXHT010000019">
    <property type="protein sequence ID" value="MCO5401740.1"/>
    <property type="molecule type" value="Genomic_DNA"/>
</dbReference>
<keyword evidence="1" id="KW-0805">Transcription regulation</keyword>
<dbReference type="SMART" id="SM00345">
    <property type="entry name" value="HTH_GNTR"/>
    <property type="match status" value="1"/>
</dbReference>
<dbReference type="PANTHER" id="PTHR43537">
    <property type="entry name" value="TRANSCRIPTIONAL REGULATOR, GNTR FAMILY"/>
    <property type="match status" value="1"/>
</dbReference>
<evidence type="ECO:0000259" key="4">
    <source>
        <dbReference type="PROSITE" id="PS50949"/>
    </source>
</evidence>
<feature type="domain" description="HTH gntR-type" evidence="4">
    <location>
        <begin position="4"/>
        <end position="71"/>
    </location>
</feature>
<comment type="caution">
    <text evidence="5">The sequence shown here is derived from an EMBL/GenBank/DDBJ whole genome shotgun (WGS) entry which is preliminary data.</text>
</comment>
<proteinExistence type="predicted"/>
<evidence type="ECO:0000256" key="2">
    <source>
        <dbReference type="ARBA" id="ARBA00023125"/>
    </source>
</evidence>
<dbReference type="InterPro" id="IPR000524">
    <property type="entry name" value="Tscrpt_reg_HTH_GntR"/>
</dbReference>
<organism evidence="5 6">
    <name type="scientific">Ralstonia soli</name>
    <dbReference type="NCBI Taxonomy" id="2953896"/>
    <lineage>
        <taxon>Bacteria</taxon>
        <taxon>Pseudomonadati</taxon>
        <taxon>Pseudomonadota</taxon>
        <taxon>Betaproteobacteria</taxon>
        <taxon>Burkholderiales</taxon>
        <taxon>Burkholderiaceae</taxon>
        <taxon>Ralstonia</taxon>
    </lineage>
</organism>
<dbReference type="Pfam" id="PF00392">
    <property type="entry name" value="GntR"/>
    <property type="match status" value="1"/>
</dbReference>
<evidence type="ECO:0000313" key="6">
    <source>
        <dbReference type="Proteomes" id="UP001162811"/>
    </source>
</evidence>
<keyword evidence="2" id="KW-0238">DNA-binding</keyword>
<protein>
    <submittedName>
        <fullName evidence="5">GntR family transcriptional regulator</fullName>
    </submittedName>
</protein>
<dbReference type="Gene3D" id="1.20.120.530">
    <property type="entry name" value="GntR ligand-binding domain-like"/>
    <property type="match status" value="1"/>
</dbReference>
<sequence length="243" mass="27054">MSHLPTNQEIYERIYAAISERRLAPGTKLSEARLAQVFHASRTRIREVLMRLSQELVVELHANRGAFVARPTARDLRDVFAVRRALERAVATQLAQQYGGQSLVVMRSHLKSEQAARESNDRAALSRLTGDFHVRLAEITDNRLFSDNLRRLVALTGLVISQYDALASSACPEHEHADIVAAIESGDVRRAEKLMLDHLDHVEQGIRAPQEEVNETDFEAIFQVSVPVSPTKTGAGKRKNSGA</sequence>
<dbReference type="PANTHER" id="PTHR43537:SF53">
    <property type="entry name" value="HTH-TYPE TRANSCRIPTIONAL REPRESSOR NANR"/>
    <property type="match status" value="1"/>
</dbReference>
<dbReference type="SMART" id="SM00895">
    <property type="entry name" value="FCD"/>
    <property type="match status" value="1"/>
</dbReference>
<dbReference type="InterPro" id="IPR008920">
    <property type="entry name" value="TF_FadR/GntR_C"/>
</dbReference>
<dbReference type="SUPFAM" id="SSF46785">
    <property type="entry name" value="Winged helix' DNA-binding domain"/>
    <property type="match status" value="1"/>
</dbReference>
<dbReference type="RefSeq" id="WP_252685330.1">
    <property type="nucleotide sequence ID" value="NZ_JAMXHT010000019.1"/>
</dbReference>